<dbReference type="GO" id="GO:0005737">
    <property type="term" value="C:cytoplasm"/>
    <property type="evidence" value="ECO:0007669"/>
    <property type="project" value="TreeGrafter"/>
</dbReference>
<protein>
    <recommendedName>
        <fullName evidence="4">homogentisate 1,2-dioxygenase</fullName>
        <ecNumber evidence="4">1.13.11.5</ecNumber>
    </recommendedName>
</protein>
<dbReference type="EC" id="1.13.11.5" evidence="4"/>
<keyword evidence="8 10" id="KW-0408">Iron</keyword>
<dbReference type="InterPro" id="IPR011051">
    <property type="entry name" value="RmlC_Cupin_sf"/>
</dbReference>
<feature type="region of interest" description="Disordered" evidence="11">
    <location>
        <begin position="266"/>
        <end position="302"/>
    </location>
</feature>
<comment type="pathway">
    <text evidence="2">Amino-acid degradation; L-phenylalanine degradation; acetoacetate and fumarate from L-phenylalanine: step 4/6.</text>
</comment>
<dbReference type="OrthoDB" id="1689029at2759"/>
<evidence type="ECO:0000256" key="1">
    <source>
        <dbReference type="ARBA" id="ARBA00001962"/>
    </source>
</evidence>
<keyword evidence="5 10" id="KW-0479">Metal-binding</keyword>
<keyword evidence="6" id="KW-0223">Dioxygenase</keyword>
<proteinExistence type="inferred from homology"/>
<feature type="domain" description="Homogentisate 1,2-dioxygenase C-terminal" evidence="12">
    <location>
        <begin position="417"/>
        <end position="496"/>
    </location>
</feature>
<organism evidence="14 15">
    <name type="scientific">Thalassiosira oceanica</name>
    <name type="common">Marine diatom</name>
    <dbReference type="NCBI Taxonomy" id="159749"/>
    <lineage>
        <taxon>Eukaryota</taxon>
        <taxon>Sar</taxon>
        <taxon>Stramenopiles</taxon>
        <taxon>Ochrophyta</taxon>
        <taxon>Bacillariophyta</taxon>
        <taxon>Coscinodiscophyceae</taxon>
        <taxon>Thalassiosirophycidae</taxon>
        <taxon>Thalassiosirales</taxon>
        <taxon>Thalassiosiraceae</taxon>
        <taxon>Thalassiosira</taxon>
    </lineage>
</organism>
<dbReference type="InterPro" id="IPR046451">
    <property type="entry name" value="HgmA_C"/>
</dbReference>
<feature type="binding site" evidence="10">
    <location>
        <position position="434"/>
    </location>
    <ligand>
        <name>Fe cation</name>
        <dbReference type="ChEBI" id="CHEBI:24875"/>
    </ligand>
</feature>
<gene>
    <name evidence="14" type="ORF">THAOC_02769</name>
</gene>
<keyword evidence="15" id="KW-1185">Reference proteome</keyword>
<dbReference type="UniPathway" id="UPA00139">
    <property type="reaction ID" value="UER00339"/>
</dbReference>
<feature type="region of interest" description="Disordered" evidence="11">
    <location>
        <begin position="207"/>
        <end position="247"/>
    </location>
</feature>
<evidence type="ECO:0000256" key="10">
    <source>
        <dbReference type="PIRSR" id="PIRSR605708-2"/>
    </source>
</evidence>
<feature type="compositionally biased region" description="Basic and acidic residues" evidence="11">
    <location>
        <begin position="214"/>
        <end position="232"/>
    </location>
</feature>
<dbReference type="Gene3D" id="2.60.120.10">
    <property type="entry name" value="Jelly Rolls"/>
    <property type="match status" value="1"/>
</dbReference>
<feature type="active site" description="Proton acceptor" evidence="9">
    <location>
        <position position="345"/>
    </location>
</feature>
<dbReference type="PANTHER" id="PTHR11056:SF0">
    <property type="entry name" value="HOMOGENTISATE 1,2-DIOXYGENASE"/>
    <property type="match status" value="1"/>
</dbReference>
<comment type="caution">
    <text evidence="14">The sequence shown here is derived from an EMBL/GenBank/DDBJ whole genome shotgun (WGS) entry which is preliminary data.</text>
</comment>
<dbReference type="Pfam" id="PF04209">
    <property type="entry name" value="HgmA_C"/>
    <property type="match status" value="1"/>
</dbReference>
<dbReference type="PANTHER" id="PTHR11056">
    <property type="entry name" value="HOMOGENTISATE 1,2-DIOXYGENASE"/>
    <property type="match status" value="1"/>
</dbReference>
<keyword evidence="7" id="KW-0560">Oxidoreductase</keyword>
<feature type="compositionally biased region" description="Basic and acidic residues" evidence="11">
    <location>
        <begin position="349"/>
        <end position="368"/>
    </location>
</feature>
<comment type="similarity">
    <text evidence="3">Belongs to the homogentisate dioxygenase family.</text>
</comment>
<name>K0TQ64_THAOC</name>
<evidence type="ECO:0000256" key="9">
    <source>
        <dbReference type="PIRSR" id="PIRSR605708-1"/>
    </source>
</evidence>
<feature type="region of interest" description="Disordered" evidence="11">
    <location>
        <begin position="342"/>
        <end position="404"/>
    </location>
</feature>
<dbReference type="InterPro" id="IPR046452">
    <property type="entry name" value="HgmA_N"/>
</dbReference>
<dbReference type="Pfam" id="PF20510">
    <property type="entry name" value="HgmA_N"/>
    <property type="match status" value="1"/>
</dbReference>
<sequence length="502" mass="54421">MSSDDDSDTCDTPAGLRYLRGLGNHIESESVPGSLPRGRNNPRLVPLGLYAEQLSGTAFTAPRCDNRRVWLYRKRPSASGTSSQFAPCGGEGGGVGGSLPSFFGGADWSADMRLDPNPMRWGPAPAPAGDEGGGVNFVRGARTMLGSGDPARKSGLGIYVYACDADMSADSTSMCKSPRSCACVCNSSALTRIIENTKTTRTGLPHRAAAARPGDTHRAGTDGRRTRRDLRGAPRRRLLGRPPGSRQVVRGDWLREGVHPRDLQGALQTARAGSHRVQRAGERAGLSPSRRGVRRRRAVHDREQVRTEALRPDQSAHALRRRGVAGQLPPVQVRPLELLRREQRHLRPPRSEHIHRPDRQGGRGRDGPGRLCGVPAPRPGHGREHAAPAVVPPKRHDGVHGTDTGGVRRQEVEVRRGGGFRPGGASLHGVMTPHGPDAESYRSAVSDPCDEPKRLDGGLAFMFETSAMCRVSRHALECRHREVGYARCWDGLESTFTGEEKR</sequence>
<evidence type="ECO:0000256" key="11">
    <source>
        <dbReference type="SAM" id="MobiDB-lite"/>
    </source>
</evidence>
<feature type="compositionally biased region" description="Basic and acidic residues" evidence="11">
    <location>
        <begin position="394"/>
        <end position="404"/>
    </location>
</feature>
<dbReference type="GO" id="GO:0006570">
    <property type="term" value="P:tyrosine metabolic process"/>
    <property type="evidence" value="ECO:0007669"/>
    <property type="project" value="InterPro"/>
</dbReference>
<feature type="binding site" evidence="10">
    <location>
        <position position="434"/>
    </location>
    <ligand>
        <name>homogentisate</name>
        <dbReference type="ChEBI" id="CHEBI:16169"/>
    </ligand>
</feature>
<dbReference type="AlphaFoldDB" id="K0TQ64"/>
<evidence type="ECO:0000313" key="15">
    <source>
        <dbReference type="Proteomes" id="UP000266841"/>
    </source>
</evidence>
<dbReference type="GO" id="GO:0006559">
    <property type="term" value="P:L-phenylalanine catabolic process"/>
    <property type="evidence" value="ECO:0007669"/>
    <property type="project" value="UniProtKB-UniPathway"/>
</dbReference>
<evidence type="ECO:0000256" key="3">
    <source>
        <dbReference type="ARBA" id="ARBA00007757"/>
    </source>
</evidence>
<evidence type="ECO:0000256" key="6">
    <source>
        <dbReference type="ARBA" id="ARBA00022964"/>
    </source>
</evidence>
<evidence type="ECO:0000259" key="13">
    <source>
        <dbReference type="Pfam" id="PF20510"/>
    </source>
</evidence>
<dbReference type="GO" id="GO:0046872">
    <property type="term" value="F:metal ion binding"/>
    <property type="evidence" value="ECO:0007669"/>
    <property type="project" value="UniProtKB-KW"/>
</dbReference>
<evidence type="ECO:0000256" key="5">
    <source>
        <dbReference type="ARBA" id="ARBA00022723"/>
    </source>
</evidence>
<accession>K0TQ64</accession>
<reference evidence="14 15" key="1">
    <citation type="journal article" date="2012" name="Genome Biol.">
        <title>Genome and low-iron response of an oceanic diatom adapted to chronic iron limitation.</title>
        <authorList>
            <person name="Lommer M."/>
            <person name="Specht M."/>
            <person name="Roy A.S."/>
            <person name="Kraemer L."/>
            <person name="Andreson R."/>
            <person name="Gutowska M.A."/>
            <person name="Wolf J."/>
            <person name="Bergner S.V."/>
            <person name="Schilhabel M.B."/>
            <person name="Klostermeier U.C."/>
            <person name="Beiko R.G."/>
            <person name="Rosenstiel P."/>
            <person name="Hippler M."/>
            <person name="Laroche J."/>
        </authorList>
    </citation>
    <scope>NUCLEOTIDE SEQUENCE [LARGE SCALE GENOMIC DNA]</scope>
    <source>
        <strain evidence="14 15">CCMP1005</strain>
    </source>
</reference>
<feature type="binding site" evidence="10">
    <location>
        <position position="396"/>
    </location>
    <ligand>
        <name>Fe cation</name>
        <dbReference type="ChEBI" id="CHEBI:24875"/>
    </ligand>
</feature>
<comment type="cofactor">
    <cofactor evidence="1 10">
        <name>Fe cation</name>
        <dbReference type="ChEBI" id="CHEBI:24875"/>
    </cofactor>
</comment>
<evidence type="ECO:0000256" key="7">
    <source>
        <dbReference type="ARBA" id="ARBA00023002"/>
    </source>
</evidence>
<dbReference type="InterPro" id="IPR005708">
    <property type="entry name" value="Homogentis_dOase"/>
</dbReference>
<dbReference type="SUPFAM" id="SSF51182">
    <property type="entry name" value="RmlC-like cupins"/>
    <property type="match status" value="2"/>
</dbReference>
<evidence type="ECO:0000256" key="2">
    <source>
        <dbReference type="ARBA" id="ARBA00004704"/>
    </source>
</evidence>
<dbReference type="EMBL" id="AGNL01002899">
    <property type="protein sequence ID" value="EJK75502.1"/>
    <property type="molecule type" value="Genomic_DNA"/>
</dbReference>
<dbReference type="GO" id="GO:0004411">
    <property type="term" value="F:homogentisate 1,2-dioxygenase activity"/>
    <property type="evidence" value="ECO:0007669"/>
    <property type="project" value="UniProtKB-EC"/>
</dbReference>
<dbReference type="InterPro" id="IPR014710">
    <property type="entry name" value="RmlC-like_jellyroll"/>
</dbReference>
<evidence type="ECO:0000259" key="12">
    <source>
        <dbReference type="Pfam" id="PF04209"/>
    </source>
</evidence>
<dbReference type="Proteomes" id="UP000266841">
    <property type="component" value="Unassembled WGS sequence"/>
</dbReference>
<evidence type="ECO:0000256" key="4">
    <source>
        <dbReference type="ARBA" id="ARBA00013127"/>
    </source>
</evidence>
<feature type="domain" description="Homogentisate 1,2-dioxygenase N-terminal" evidence="13">
    <location>
        <begin position="17"/>
        <end position="170"/>
    </location>
</feature>
<evidence type="ECO:0000256" key="8">
    <source>
        <dbReference type="ARBA" id="ARBA00023004"/>
    </source>
</evidence>
<evidence type="ECO:0000313" key="14">
    <source>
        <dbReference type="EMBL" id="EJK75502.1"/>
    </source>
</evidence>
<dbReference type="eggNOG" id="KOG1417">
    <property type="taxonomic scope" value="Eukaryota"/>
</dbReference>